<protein>
    <submittedName>
        <fullName evidence="13">Cytochrome bd-I ubiquinol oxidase subunit 2 apoprotein</fullName>
    </submittedName>
</protein>
<proteinExistence type="inferred from homology"/>
<accession>A0A2T5IVQ5</accession>
<comment type="caution">
    <text evidence="13">The sequence shown here is derived from an EMBL/GenBank/DDBJ whole genome shotgun (WGS) entry which is preliminary data.</text>
</comment>
<dbReference type="PANTHER" id="PTHR43141">
    <property type="entry name" value="CYTOCHROME BD2 SUBUNIT II"/>
    <property type="match status" value="1"/>
</dbReference>
<evidence type="ECO:0000256" key="6">
    <source>
        <dbReference type="ARBA" id="ARBA00022692"/>
    </source>
</evidence>
<comment type="similarity">
    <text evidence="2">Belongs to the cytochrome ubiquinol oxidase subunit 2 family.</text>
</comment>
<dbReference type="PIRSF" id="PIRSF000267">
    <property type="entry name" value="Cyt_oxidse_sub2"/>
    <property type="match status" value="1"/>
</dbReference>
<dbReference type="RefSeq" id="WP_107866585.1">
    <property type="nucleotide sequence ID" value="NZ_QAON01000015.1"/>
</dbReference>
<evidence type="ECO:0000256" key="12">
    <source>
        <dbReference type="SAM" id="Phobius"/>
    </source>
</evidence>
<comment type="subcellular location">
    <subcellularLocation>
        <location evidence="1">Cell membrane</location>
        <topology evidence="1">Multi-pass membrane protein</topology>
    </subcellularLocation>
</comment>
<dbReference type="Pfam" id="PF02322">
    <property type="entry name" value="Cyt_bd_oxida_II"/>
    <property type="match status" value="1"/>
</dbReference>
<evidence type="ECO:0000256" key="4">
    <source>
        <dbReference type="ARBA" id="ARBA00022475"/>
    </source>
</evidence>
<dbReference type="GO" id="GO:0046872">
    <property type="term" value="F:metal ion binding"/>
    <property type="evidence" value="ECO:0007669"/>
    <property type="project" value="UniProtKB-KW"/>
</dbReference>
<evidence type="ECO:0000256" key="7">
    <source>
        <dbReference type="ARBA" id="ARBA00022723"/>
    </source>
</evidence>
<keyword evidence="4" id="KW-1003">Cell membrane</keyword>
<keyword evidence="3" id="KW-0813">Transport</keyword>
<dbReference type="GO" id="GO:0005886">
    <property type="term" value="C:plasma membrane"/>
    <property type="evidence" value="ECO:0007669"/>
    <property type="project" value="UniProtKB-SubCell"/>
</dbReference>
<feature type="transmembrane region" description="Helical" evidence="12">
    <location>
        <begin position="84"/>
        <end position="102"/>
    </location>
</feature>
<keyword evidence="6 12" id="KW-0812">Transmembrane</keyword>
<dbReference type="EMBL" id="QAON01000015">
    <property type="protein sequence ID" value="PTQ87978.1"/>
    <property type="molecule type" value="Genomic_DNA"/>
</dbReference>
<dbReference type="AlphaFoldDB" id="A0A2T5IVQ5"/>
<feature type="transmembrane region" description="Helical" evidence="12">
    <location>
        <begin position="338"/>
        <end position="361"/>
    </location>
</feature>
<feature type="transmembrane region" description="Helical" evidence="12">
    <location>
        <begin position="12"/>
        <end position="40"/>
    </location>
</feature>
<dbReference type="InterPro" id="IPR003317">
    <property type="entry name" value="Cyt-d_oxidase_su2"/>
</dbReference>
<name>A0A2T5IVQ5_9GAMM</name>
<keyword evidence="9 12" id="KW-1133">Transmembrane helix</keyword>
<evidence type="ECO:0000313" key="14">
    <source>
        <dbReference type="Proteomes" id="UP000244223"/>
    </source>
</evidence>
<reference evidence="13 14" key="1">
    <citation type="submission" date="2018-04" db="EMBL/GenBank/DDBJ databases">
        <title>Genomic Encyclopedia of Archaeal and Bacterial Type Strains, Phase II (KMG-II): from individual species to whole genera.</title>
        <authorList>
            <person name="Goeker M."/>
        </authorList>
    </citation>
    <scope>NUCLEOTIDE SEQUENCE [LARGE SCALE GENOMIC DNA]</scope>
    <source>
        <strain evidence="13 14">DSM 5822</strain>
    </source>
</reference>
<sequence>MFDYETLKFIWWILIGALFVGFIVTDGFDFGVGALLPIVAKTDEERRIAINTVGATWEGNQVWLITAGGALFAAWPLIYAASFSVLYIPLMLVLFALFFRPVGFDYRSKLSNPQWRQAWDYALCFSGVLPAILFGVAVGNLFIGLPFQFDDNMMVSYTGRFFDLLNPFALFCGVVSLSMIVLHGASYLHLRADGKVAERARIVAMITGLSTATLFAMGGFFVAQLKGYHINHIPDVNSTLTPLMKTVDRSQGSWLGFLNVYPVLWLVPLTGVLGALFSSLAAWKKWTGFAFISSAKTSAAIVATAGIALFPFVLPSSSHPQSSLTIWDATSSYLTLEIMFWVVVIFLPIVLSYTTWVYHVMRGKVSEETIRDNQHSLY</sequence>
<feature type="transmembrane region" description="Helical" evidence="12">
    <location>
        <begin position="123"/>
        <end position="148"/>
    </location>
</feature>
<evidence type="ECO:0000256" key="3">
    <source>
        <dbReference type="ARBA" id="ARBA00022448"/>
    </source>
</evidence>
<gene>
    <name evidence="13" type="ORF">C8N29_11563</name>
</gene>
<dbReference type="PANTHER" id="PTHR43141:SF5">
    <property type="entry name" value="CYTOCHROME BD-I UBIQUINOL OXIDASE SUBUNIT 2"/>
    <property type="match status" value="1"/>
</dbReference>
<dbReference type="GO" id="GO:0016682">
    <property type="term" value="F:oxidoreductase activity, acting on diphenols and related substances as donors, oxygen as acceptor"/>
    <property type="evidence" value="ECO:0007669"/>
    <property type="project" value="TreeGrafter"/>
</dbReference>
<keyword evidence="8" id="KW-0249">Electron transport</keyword>
<evidence type="ECO:0000256" key="8">
    <source>
        <dbReference type="ARBA" id="ARBA00022982"/>
    </source>
</evidence>
<dbReference type="NCBIfam" id="TIGR00203">
    <property type="entry name" value="cydB"/>
    <property type="match status" value="1"/>
</dbReference>
<keyword evidence="7" id="KW-0479">Metal-binding</keyword>
<feature type="transmembrane region" description="Helical" evidence="12">
    <location>
        <begin position="168"/>
        <end position="190"/>
    </location>
</feature>
<evidence type="ECO:0000256" key="9">
    <source>
        <dbReference type="ARBA" id="ARBA00022989"/>
    </source>
</evidence>
<evidence type="ECO:0000313" key="13">
    <source>
        <dbReference type="EMBL" id="PTQ87978.1"/>
    </source>
</evidence>
<keyword evidence="10" id="KW-0408">Iron</keyword>
<dbReference type="OrthoDB" id="9776710at2"/>
<dbReference type="GO" id="GO:0070069">
    <property type="term" value="C:cytochrome complex"/>
    <property type="evidence" value="ECO:0007669"/>
    <property type="project" value="TreeGrafter"/>
</dbReference>
<dbReference type="GO" id="GO:0009055">
    <property type="term" value="F:electron transfer activity"/>
    <property type="evidence" value="ECO:0007669"/>
    <property type="project" value="TreeGrafter"/>
</dbReference>
<evidence type="ECO:0000256" key="10">
    <source>
        <dbReference type="ARBA" id="ARBA00023004"/>
    </source>
</evidence>
<evidence type="ECO:0000256" key="2">
    <source>
        <dbReference type="ARBA" id="ARBA00007543"/>
    </source>
</evidence>
<dbReference type="Proteomes" id="UP000244223">
    <property type="component" value="Unassembled WGS sequence"/>
</dbReference>
<feature type="transmembrane region" description="Helical" evidence="12">
    <location>
        <begin position="263"/>
        <end position="283"/>
    </location>
</feature>
<evidence type="ECO:0000256" key="5">
    <source>
        <dbReference type="ARBA" id="ARBA00022617"/>
    </source>
</evidence>
<dbReference type="GO" id="GO:0019646">
    <property type="term" value="P:aerobic electron transport chain"/>
    <property type="evidence" value="ECO:0007669"/>
    <property type="project" value="TreeGrafter"/>
</dbReference>
<keyword evidence="14" id="KW-1185">Reference proteome</keyword>
<evidence type="ECO:0000256" key="1">
    <source>
        <dbReference type="ARBA" id="ARBA00004651"/>
    </source>
</evidence>
<evidence type="ECO:0000256" key="11">
    <source>
        <dbReference type="ARBA" id="ARBA00023136"/>
    </source>
</evidence>
<feature type="transmembrane region" description="Helical" evidence="12">
    <location>
        <begin position="295"/>
        <end position="314"/>
    </location>
</feature>
<feature type="transmembrane region" description="Helical" evidence="12">
    <location>
        <begin position="202"/>
        <end position="223"/>
    </location>
</feature>
<organism evidence="13 14">
    <name type="scientific">Agitococcus lubricus</name>
    <dbReference type="NCBI Taxonomy" id="1077255"/>
    <lineage>
        <taxon>Bacteria</taxon>
        <taxon>Pseudomonadati</taxon>
        <taxon>Pseudomonadota</taxon>
        <taxon>Gammaproteobacteria</taxon>
        <taxon>Moraxellales</taxon>
        <taxon>Moraxellaceae</taxon>
        <taxon>Agitococcus</taxon>
    </lineage>
</organism>
<keyword evidence="5" id="KW-0349">Heme</keyword>
<keyword evidence="11 12" id="KW-0472">Membrane</keyword>